<reference evidence="6 7" key="1">
    <citation type="submission" date="2019-04" db="EMBL/GenBank/DDBJ databases">
        <title>Saccharibacteria TM7 genomes.</title>
        <authorList>
            <person name="Bor B."/>
            <person name="He X."/>
            <person name="Chen T."/>
            <person name="Dewhirst F.E."/>
        </authorList>
    </citation>
    <scope>NUCLEOTIDE SEQUENCE [LARGE SCALE GENOMIC DNA]</scope>
    <source>
        <strain evidence="6 7">BB001</strain>
    </source>
</reference>
<accession>A0A4P9A332</accession>
<dbReference type="GO" id="GO:0005840">
    <property type="term" value="C:ribosome"/>
    <property type="evidence" value="ECO:0007669"/>
    <property type="project" value="UniProtKB-KW"/>
</dbReference>
<dbReference type="InterPro" id="IPR047865">
    <property type="entry name" value="Ribosomal_uL10_bac_type"/>
</dbReference>
<dbReference type="InterPro" id="IPR022973">
    <property type="entry name" value="Ribosomal_uL10_bac"/>
</dbReference>
<dbReference type="NCBIfam" id="NF000955">
    <property type="entry name" value="PRK00099.1-1"/>
    <property type="match status" value="1"/>
</dbReference>
<dbReference type="Proteomes" id="UP000310639">
    <property type="component" value="Chromosome"/>
</dbReference>
<evidence type="ECO:0000256" key="4">
    <source>
        <dbReference type="ARBA" id="ARBA00035202"/>
    </source>
</evidence>
<protein>
    <recommendedName>
        <fullName evidence="4 5">Large ribosomal subunit protein uL10</fullName>
    </recommendedName>
</protein>
<keyword evidence="7" id="KW-1185">Reference proteome</keyword>
<evidence type="ECO:0000256" key="1">
    <source>
        <dbReference type="ARBA" id="ARBA00008889"/>
    </source>
</evidence>
<dbReference type="AlphaFoldDB" id="A0A4P9A332"/>
<comment type="similarity">
    <text evidence="1 5">Belongs to the universal ribosomal protein uL10 family.</text>
</comment>
<evidence type="ECO:0000313" key="6">
    <source>
        <dbReference type="EMBL" id="QCT42179.1"/>
    </source>
</evidence>
<comment type="function">
    <text evidence="5">Forms part of the ribosomal stalk, playing a central role in the interaction of the ribosome with GTP-bound translation factors.</text>
</comment>
<keyword evidence="3 5" id="KW-0687">Ribonucleoprotein</keyword>
<dbReference type="InterPro" id="IPR043141">
    <property type="entry name" value="Ribosomal_uL10-like_sf"/>
</dbReference>
<sequence length="174" mass="18400">MAISRDKKQTLVAELTELLKDAKGTAFARYQGLSVAELQELRKAAREANVVIKVVKNRLVRVALQGVDTYKETDTDLLVGQLVYAISAEDEVMPAKVLDTFAKTHPALQLAGGFSGEGLSINEADIKALAGLPSKDQLVAEVVAQLLSPVHDTVGALGGNLHGLLDGIEAKATA</sequence>
<dbReference type="GO" id="GO:0070180">
    <property type="term" value="F:large ribosomal subunit rRNA binding"/>
    <property type="evidence" value="ECO:0007669"/>
    <property type="project" value="UniProtKB-UniRule"/>
</dbReference>
<keyword evidence="2 5" id="KW-0689">Ribosomal protein</keyword>
<evidence type="ECO:0000256" key="3">
    <source>
        <dbReference type="ARBA" id="ARBA00023274"/>
    </source>
</evidence>
<comment type="subunit">
    <text evidence="5">Part of the ribosomal stalk of the 50S ribosomal subunit. The N-terminus interacts with L11 and the large rRNA to form the base of the stalk. The C-terminus forms an elongated spine to which L12 dimers bind in a sequential fashion forming a multimeric L10(L12)X complex.</text>
</comment>
<dbReference type="GO" id="GO:1990904">
    <property type="term" value="C:ribonucleoprotein complex"/>
    <property type="evidence" value="ECO:0007669"/>
    <property type="project" value="UniProtKB-KW"/>
</dbReference>
<evidence type="ECO:0000256" key="2">
    <source>
        <dbReference type="ARBA" id="ARBA00022980"/>
    </source>
</evidence>
<evidence type="ECO:0000256" key="5">
    <source>
        <dbReference type="HAMAP-Rule" id="MF_00362"/>
    </source>
</evidence>
<dbReference type="KEGG" id="nft:FBF37_01680"/>
<gene>
    <name evidence="5" type="primary">rplJ</name>
    <name evidence="6" type="ORF">FBF37_01680</name>
</gene>
<name>A0A4P9A332_9BACT</name>
<dbReference type="OrthoDB" id="9808307at2"/>
<dbReference type="Gene3D" id="3.30.70.1730">
    <property type="match status" value="1"/>
</dbReference>
<dbReference type="HAMAP" id="MF_00362">
    <property type="entry name" value="Ribosomal_uL10"/>
    <property type="match status" value="1"/>
</dbReference>
<keyword evidence="5" id="KW-0694">RNA-binding</keyword>
<dbReference type="CDD" id="cd05797">
    <property type="entry name" value="Ribosomal_L10"/>
    <property type="match status" value="1"/>
</dbReference>
<dbReference type="EMBL" id="CP040004">
    <property type="protein sequence ID" value="QCT42179.1"/>
    <property type="molecule type" value="Genomic_DNA"/>
</dbReference>
<dbReference type="RefSeq" id="WP_138078884.1">
    <property type="nucleotide sequence ID" value="NZ_CP040004.1"/>
</dbReference>
<dbReference type="SUPFAM" id="SSF160369">
    <property type="entry name" value="Ribosomal protein L10-like"/>
    <property type="match status" value="1"/>
</dbReference>
<keyword evidence="5" id="KW-0699">rRNA-binding</keyword>
<organism evidence="6 7">
    <name type="scientific">Candidatus Nanosynbacter featherlites</name>
    <dbReference type="NCBI Taxonomy" id="2572088"/>
    <lineage>
        <taxon>Bacteria</taxon>
        <taxon>Candidatus Saccharimonadota</taxon>
        <taxon>Candidatus Saccharimonadia</taxon>
        <taxon>Candidatus Nanosynbacterales</taxon>
        <taxon>Candidatus Nanosynbacteraceae</taxon>
        <taxon>Candidatus Nanosynbacter</taxon>
    </lineage>
</organism>
<evidence type="ECO:0000313" key="7">
    <source>
        <dbReference type="Proteomes" id="UP000310639"/>
    </source>
</evidence>
<dbReference type="Pfam" id="PF00466">
    <property type="entry name" value="Ribosomal_L10"/>
    <property type="match status" value="1"/>
</dbReference>
<dbReference type="InterPro" id="IPR001790">
    <property type="entry name" value="Ribosomal_uL10"/>
</dbReference>
<proteinExistence type="inferred from homology"/>
<dbReference type="PANTHER" id="PTHR11560">
    <property type="entry name" value="39S RIBOSOMAL PROTEIN L10, MITOCHONDRIAL"/>
    <property type="match status" value="1"/>
</dbReference>
<dbReference type="GO" id="GO:0006412">
    <property type="term" value="P:translation"/>
    <property type="evidence" value="ECO:0007669"/>
    <property type="project" value="UniProtKB-UniRule"/>
</dbReference>